<dbReference type="InterPro" id="IPR036291">
    <property type="entry name" value="NAD(P)-bd_dom_sf"/>
</dbReference>
<dbReference type="GO" id="GO:0016491">
    <property type="term" value="F:oxidoreductase activity"/>
    <property type="evidence" value="ECO:0007669"/>
    <property type="project" value="UniProtKB-KW"/>
</dbReference>
<dbReference type="FunFam" id="3.40.50.720:FF:000084">
    <property type="entry name" value="Short-chain dehydrogenase reductase"/>
    <property type="match status" value="1"/>
</dbReference>
<sequence length="278" mass="29263">MGFNLFLRGVAMVVGAGQGMGRATALSFAEAGVRGLICADINQSSALATAEEARKIASNKDFDAISVACDMSNHQNVKDLVAQSAARFGRIDYAANVAGSFGKSRKAFADTPDEEWLQLQNININGVFYLVKEQVKQMEKQERLETPLTSASRPGERGSIINLSSAAAVIAVPGGAAYTHTKFASNGLTKAAAQDHGFNGIRINAVLPGYTMTPGLAGFPGATPEGAQKILDANTLHRFAEPKEIADTIVLLSSPRNSYMIGASILVDGGQTITAENE</sequence>
<dbReference type="SUPFAM" id="SSF51735">
    <property type="entry name" value="NAD(P)-binding Rossmann-fold domains"/>
    <property type="match status" value="1"/>
</dbReference>
<keyword evidence="4" id="KW-1185">Reference proteome</keyword>
<keyword evidence="2" id="KW-0560">Oxidoreductase</keyword>
<dbReference type="Pfam" id="PF13561">
    <property type="entry name" value="adh_short_C2"/>
    <property type="match status" value="1"/>
</dbReference>
<reference evidence="3 4" key="1">
    <citation type="journal article" date="2015" name="Fungal Genet. Biol.">
        <title>Evolution of novel wood decay mechanisms in Agaricales revealed by the genome sequences of Fistulina hepatica and Cylindrobasidium torrendii.</title>
        <authorList>
            <person name="Floudas D."/>
            <person name="Held B.W."/>
            <person name="Riley R."/>
            <person name="Nagy L.G."/>
            <person name="Koehler G."/>
            <person name="Ransdell A.S."/>
            <person name="Younus H."/>
            <person name="Chow J."/>
            <person name="Chiniquy J."/>
            <person name="Lipzen A."/>
            <person name="Tritt A."/>
            <person name="Sun H."/>
            <person name="Haridas S."/>
            <person name="LaButti K."/>
            <person name="Ohm R.A."/>
            <person name="Kues U."/>
            <person name="Blanchette R.A."/>
            <person name="Grigoriev I.V."/>
            <person name="Minto R.E."/>
            <person name="Hibbett D.S."/>
        </authorList>
    </citation>
    <scope>NUCLEOTIDE SEQUENCE [LARGE SCALE GENOMIC DNA]</scope>
    <source>
        <strain evidence="3 4">FP15055 ss-10</strain>
    </source>
</reference>
<dbReference type="InterPro" id="IPR002347">
    <property type="entry name" value="SDR_fam"/>
</dbReference>
<accession>A0A0D7BE78</accession>
<evidence type="ECO:0000313" key="3">
    <source>
        <dbReference type="EMBL" id="KIY68484.1"/>
    </source>
</evidence>
<dbReference type="PANTHER" id="PTHR24321:SF8">
    <property type="entry name" value="ESTRADIOL 17-BETA-DEHYDROGENASE 8-RELATED"/>
    <property type="match status" value="1"/>
</dbReference>
<dbReference type="Proteomes" id="UP000054007">
    <property type="component" value="Unassembled WGS sequence"/>
</dbReference>
<comment type="similarity">
    <text evidence="1">Belongs to the short-chain dehydrogenases/reductases (SDR) family.</text>
</comment>
<protein>
    <submittedName>
        <fullName evidence="3">NAD(P)-binding protein</fullName>
    </submittedName>
</protein>
<dbReference type="PRINTS" id="PR00081">
    <property type="entry name" value="GDHRDH"/>
</dbReference>
<evidence type="ECO:0000256" key="1">
    <source>
        <dbReference type="ARBA" id="ARBA00006484"/>
    </source>
</evidence>
<dbReference type="PANTHER" id="PTHR24321">
    <property type="entry name" value="DEHYDROGENASES, SHORT CHAIN"/>
    <property type="match status" value="1"/>
</dbReference>
<dbReference type="AlphaFoldDB" id="A0A0D7BE78"/>
<organism evidence="3 4">
    <name type="scientific">Cylindrobasidium torrendii FP15055 ss-10</name>
    <dbReference type="NCBI Taxonomy" id="1314674"/>
    <lineage>
        <taxon>Eukaryota</taxon>
        <taxon>Fungi</taxon>
        <taxon>Dikarya</taxon>
        <taxon>Basidiomycota</taxon>
        <taxon>Agaricomycotina</taxon>
        <taxon>Agaricomycetes</taxon>
        <taxon>Agaricomycetidae</taxon>
        <taxon>Agaricales</taxon>
        <taxon>Marasmiineae</taxon>
        <taxon>Physalacriaceae</taxon>
        <taxon>Cylindrobasidium</taxon>
    </lineage>
</organism>
<evidence type="ECO:0000256" key="2">
    <source>
        <dbReference type="ARBA" id="ARBA00023002"/>
    </source>
</evidence>
<name>A0A0D7BE78_9AGAR</name>
<gene>
    <name evidence="3" type="ORF">CYLTODRAFT_421604</name>
</gene>
<dbReference type="Gene3D" id="3.40.50.720">
    <property type="entry name" value="NAD(P)-binding Rossmann-like Domain"/>
    <property type="match status" value="1"/>
</dbReference>
<dbReference type="STRING" id="1314674.A0A0D7BE78"/>
<dbReference type="CDD" id="cd05233">
    <property type="entry name" value="SDR_c"/>
    <property type="match status" value="1"/>
</dbReference>
<dbReference type="EMBL" id="KN880502">
    <property type="protein sequence ID" value="KIY68484.1"/>
    <property type="molecule type" value="Genomic_DNA"/>
</dbReference>
<proteinExistence type="inferred from homology"/>
<evidence type="ECO:0000313" key="4">
    <source>
        <dbReference type="Proteomes" id="UP000054007"/>
    </source>
</evidence>
<dbReference type="OrthoDB" id="1933717at2759"/>